<proteinExistence type="predicted"/>
<name>A0ABX5Y1G3_9BACT</name>
<gene>
    <name evidence="1" type="ORF">TBK1r_66510</name>
</gene>
<dbReference type="Proteomes" id="UP000318081">
    <property type="component" value="Chromosome"/>
</dbReference>
<dbReference type="EMBL" id="CP036432">
    <property type="protein sequence ID" value="QDV87620.1"/>
    <property type="molecule type" value="Genomic_DNA"/>
</dbReference>
<protein>
    <submittedName>
        <fullName evidence="1">Uncharacterized protein</fullName>
    </submittedName>
</protein>
<dbReference type="RefSeq" id="WP_145219397.1">
    <property type="nucleotide sequence ID" value="NZ_CP036432.1"/>
</dbReference>
<evidence type="ECO:0000313" key="1">
    <source>
        <dbReference type="EMBL" id="QDV87620.1"/>
    </source>
</evidence>
<evidence type="ECO:0000313" key="2">
    <source>
        <dbReference type="Proteomes" id="UP000318081"/>
    </source>
</evidence>
<sequence length="131" mass="14715">MPFVIGRTDGSLDFDSLVAQLFCAFPESRMISDDYYRDRIEREKEIAKRLGMAEDSAPIRCTERVALEHGTQRHLAVSISQGITLDARIDRLGILAVGGDDTVVCRAAVQGLIEFLRAWNLEIETSWDDVK</sequence>
<accession>A0ABX5Y1G3</accession>
<organism evidence="1 2">
    <name type="scientific">Stieleria magnilauensis</name>
    <dbReference type="NCBI Taxonomy" id="2527963"/>
    <lineage>
        <taxon>Bacteria</taxon>
        <taxon>Pseudomonadati</taxon>
        <taxon>Planctomycetota</taxon>
        <taxon>Planctomycetia</taxon>
        <taxon>Pirellulales</taxon>
        <taxon>Pirellulaceae</taxon>
        <taxon>Stieleria</taxon>
    </lineage>
</organism>
<reference evidence="1 2" key="1">
    <citation type="submission" date="2019-02" db="EMBL/GenBank/DDBJ databases">
        <title>Deep-cultivation of Planctomycetes and their phenomic and genomic characterization uncovers novel biology.</title>
        <authorList>
            <person name="Wiegand S."/>
            <person name="Jogler M."/>
            <person name="Boedeker C."/>
            <person name="Pinto D."/>
            <person name="Vollmers J."/>
            <person name="Rivas-Marin E."/>
            <person name="Kohn T."/>
            <person name="Peeters S.H."/>
            <person name="Heuer A."/>
            <person name="Rast P."/>
            <person name="Oberbeckmann S."/>
            <person name="Bunk B."/>
            <person name="Jeske O."/>
            <person name="Meyerdierks A."/>
            <person name="Storesund J.E."/>
            <person name="Kallscheuer N."/>
            <person name="Luecker S."/>
            <person name="Lage O.M."/>
            <person name="Pohl T."/>
            <person name="Merkel B.J."/>
            <person name="Hornburger P."/>
            <person name="Mueller R.-W."/>
            <person name="Bruemmer F."/>
            <person name="Labrenz M."/>
            <person name="Spormann A.M."/>
            <person name="Op den Camp H."/>
            <person name="Overmann J."/>
            <person name="Amann R."/>
            <person name="Jetten M.S.M."/>
            <person name="Mascher T."/>
            <person name="Medema M.H."/>
            <person name="Devos D.P."/>
            <person name="Kaster A.-K."/>
            <person name="Ovreas L."/>
            <person name="Rohde M."/>
            <person name="Galperin M.Y."/>
            <person name="Jogler C."/>
        </authorList>
    </citation>
    <scope>NUCLEOTIDE SEQUENCE [LARGE SCALE GENOMIC DNA]</scope>
    <source>
        <strain evidence="1 2">TBK1r</strain>
    </source>
</reference>
<keyword evidence="2" id="KW-1185">Reference proteome</keyword>